<sequence length="98" mass="10916">MIILIGKPFQLSFGMIEADEYVPSMRMQVLVHAQQFGQTTDCQSSVWFACSTLGEFVTGLNDLGSDHVARGQKVKKEIFVEKCMFGEILEKLCSIAAH</sequence>
<keyword evidence="2" id="KW-1185">Reference proteome</keyword>
<accession>A0ABS1B495</accession>
<dbReference type="Proteomes" id="UP000808215">
    <property type="component" value="Unassembled WGS sequence"/>
</dbReference>
<protein>
    <submittedName>
        <fullName evidence="1">Uncharacterized protein</fullName>
    </submittedName>
</protein>
<name>A0ABS1B495_BURVI</name>
<evidence type="ECO:0000313" key="1">
    <source>
        <dbReference type="EMBL" id="MBJ9691217.1"/>
    </source>
</evidence>
<evidence type="ECO:0000313" key="2">
    <source>
        <dbReference type="Proteomes" id="UP000808215"/>
    </source>
</evidence>
<gene>
    <name evidence="1" type="ORF">I5589_29505</name>
</gene>
<proteinExistence type="predicted"/>
<reference evidence="1 2" key="1">
    <citation type="submission" date="2020-11" db="EMBL/GenBank/DDBJ databases">
        <title>Enhanced detection system for hospital associated transmission using whole genome sequencing surveillance.</title>
        <authorList>
            <person name="Harrison L.H."/>
            <person name="Van Tyne D."/>
            <person name="Marsh J.W."/>
            <person name="Griffith M.P."/>
            <person name="Snyder D.J."/>
            <person name="Cooper V.S."/>
            <person name="Mustapha M."/>
        </authorList>
    </citation>
    <scope>NUCLEOTIDE SEQUENCE [LARGE SCALE GENOMIC DNA]</scope>
    <source>
        <strain evidence="1 2">BC00020</strain>
    </source>
</reference>
<dbReference type="RefSeq" id="WP_155624622.1">
    <property type="nucleotide sequence ID" value="NZ_CADESV010000001.1"/>
</dbReference>
<organism evidence="1 2">
    <name type="scientific">Burkholderia vietnamiensis</name>
    <dbReference type="NCBI Taxonomy" id="60552"/>
    <lineage>
        <taxon>Bacteria</taxon>
        <taxon>Pseudomonadati</taxon>
        <taxon>Pseudomonadota</taxon>
        <taxon>Betaproteobacteria</taxon>
        <taxon>Burkholderiales</taxon>
        <taxon>Burkholderiaceae</taxon>
        <taxon>Burkholderia</taxon>
        <taxon>Burkholderia cepacia complex</taxon>
    </lineage>
</organism>
<comment type="caution">
    <text evidence="1">The sequence shown here is derived from an EMBL/GenBank/DDBJ whole genome shotgun (WGS) entry which is preliminary data.</text>
</comment>
<dbReference type="EMBL" id="JADVKH010000123">
    <property type="protein sequence ID" value="MBJ9691217.1"/>
    <property type="molecule type" value="Genomic_DNA"/>
</dbReference>